<dbReference type="NCBIfam" id="TIGR00726">
    <property type="entry name" value="peptidoglycan editing factor PgeF"/>
    <property type="match status" value="1"/>
</dbReference>
<keyword evidence="6" id="KW-0862">Zinc</keyword>
<evidence type="ECO:0000256" key="7">
    <source>
        <dbReference type="ARBA" id="ARBA00047989"/>
    </source>
</evidence>
<name>A0A0C2EBN2_9BACT</name>
<evidence type="ECO:0000313" key="12">
    <source>
        <dbReference type="Proteomes" id="UP000035068"/>
    </source>
</evidence>
<dbReference type="GO" id="GO:0016787">
    <property type="term" value="F:hydrolase activity"/>
    <property type="evidence" value="ECO:0007669"/>
    <property type="project" value="UniProtKB-KW"/>
</dbReference>
<comment type="similarity">
    <text evidence="2 10">Belongs to the purine nucleoside phosphorylase YfiH/LACC1 family.</text>
</comment>
<sequence length="265" mass="29148">MKQVRQGKISYLQPAWAREDQVVAGFTTRNGGVSRAPFNSLNLGFNTDDARHNVEANRSTLARSFEVQPHLLLNARQVHGTDLLVIDEPNPDLSHFLQVECDGILTNQPGILIGVLVADCYPVLLHDPFCGAAAVVHVGWRGAAAQILPKAVRSLSTLLGSRPENLRAAIGPGIGAHKYEVDRPVRDAFRAAGMEWEAIAVETGLGKWQLDLRTCCRLQLRQAGLDAAHIEEADECTCCHRELFFSHRRDQGQTGRQMGFIMLPA</sequence>
<dbReference type="Pfam" id="PF02578">
    <property type="entry name" value="Cu-oxidase_4"/>
    <property type="match status" value="1"/>
</dbReference>
<evidence type="ECO:0000256" key="3">
    <source>
        <dbReference type="ARBA" id="ARBA00022679"/>
    </source>
</evidence>
<organism evidence="11 12">
    <name type="scientific">Geoalkalibacter ferrihydriticus DSM 17813</name>
    <dbReference type="NCBI Taxonomy" id="1121915"/>
    <lineage>
        <taxon>Bacteria</taxon>
        <taxon>Pseudomonadati</taxon>
        <taxon>Thermodesulfobacteriota</taxon>
        <taxon>Desulfuromonadia</taxon>
        <taxon>Desulfuromonadales</taxon>
        <taxon>Geoalkalibacteraceae</taxon>
        <taxon>Geoalkalibacter</taxon>
    </lineage>
</organism>
<evidence type="ECO:0000256" key="8">
    <source>
        <dbReference type="ARBA" id="ARBA00048968"/>
    </source>
</evidence>
<comment type="catalytic activity">
    <reaction evidence="7">
        <text>adenosine + H2O + H(+) = inosine + NH4(+)</text>
        <dbReference type="Rhea" id="RHEA:24408"/>
        <dbReference type="ChEBI" id="CHEBI:15377"/>
        <dbReference type="ChEBI" id="CHEBI:15378"/>
        <dbReference type="ChEBI" id="CHEBI:16335"/>
        <dbReference type="ChEBI" id="CHEBI:17596"/>
        <dbReference type="ChEBI" id="CHEBI:28938"/>
        <dbReference type="EC" id="3.5.4.4"/>
    </reaction>
    <physiologicalReaction direction="left-to-right" evidence="7">
        <dbReference type="Rhea" id="RHEA:24409"/>
    </physiologicalReaction>
</comment>
<comment type="catalytic activity">
    <reaction evidence="9">
        <text>S-methyl-5'-thioadenosine + phosphate = 5-(methylsulfanyl)-alpha-D-ribose 1-phosphate + adenine</text>
        <dbReference type="Rhea" id="RHEA:11852"/>
        <dbReference type="ChEBI" id="CHEBI:16708"/>
        <dbReference type="ChEBI" id="CHEBI:17509"/>
        <dbReference type="ChEBI" id="CHEBI:43474"/>
        <dbReference type="ChEBI" id="CHEBI:58533"/>
        <dbReference type="EC" id="2.4.2.28"/>
    </reaction>
    <physiologicalReaction direction="left-to-right" evidence="9">
        <dbReference type="Rhea" id="RHEA:11853"/>
    </physiologicalReaction>
</comment>
<dbReference type="SUPFAM" id="SSF64438">
    <property type="entry name" value="CNF1/YfiH-like putative cysteine hydrolases"/>
    <property type="match status" value="1"/>
</dbReference>
<keyword evidence="4" id="KW-0479">Metal-binding</keyword>
<reference evidence="11 12" key="1">
    <citation type="submission" date="2014-12" db="EMBL/GenBank/DDBJ databases">
        <title>Genomes of Geoalkalibacter ferrihydriticus and Geoalkalibacter subterraneus, two haloalkaliphilic metal-reducing members of the Geobacteraceae.</title>
        <authorList>
            <person name="Badalamenti J.P."/>
            <person name="Torres C.I."/>
            <person name="Krajmalnik-Brown R."/>
            <person name="Bond D.R."/>
        </authorList>
    </citation>
    <scope>NUCLEOTIDE SEQUENCE [LARGE SCALE GENOMIC DNA]</scope>
    <source>
        <strain evidence="11 12">DSM 17813</strain>
    </source>
</reference>
<evidence type="ECO:0000256" key="2">
    <source>
        <dbReference type="ARBA" id="ARBA00007353"/>
    </source>
</evidence>
<dbReference type="GO" id="GO:0017061">
    <property type="term" value="F:S-methyl-5-thioadenosine phosphorylase activity"/>
    <property type="evidence" value="ECO:0007669"/>
    <property type="project" value="UniProtKB-EC"/>
</dbReference>
<evidence type="ECO:0000313" key="11">
    <source>
        <dbReference type="EMBL" id="KIH75983.1"/>
    </source>
</evidence>
<dbReference type="InterPro" id="IPR003730">
    <property type="entry name" value="Cu_polyphenol_OxRdtase"/>
</dbReference>
<evidence type="ECO:0000256" key="9">
    <source>
        <dbReference type="ARBA" id="ARBA00049893"/>
    </source>
</evidence>
<dbReference type="InterPro" id="IPR038371">
    <property type="entry name" value="Cu_polyphenol_OxRdtase_sf"/>
</dbReference>
<comment type="catalytic activity">
    <reaction evidence="8">
        <text>adenosine + phosphate = alpha-D-ribose 1-phosphate + adenine</text>
        <dbReference type="Rhea" id="RHEA:27642"/>
        <dbReference type="ChEBI" id="CHEBI:16335"/>
        <dbReference type="ChEBI" id="CHEBI:16708"/>
        <dbReference type="ChEBI" id="CHEBI:43474"/>
        <dbReference type="ChEBI" id="CHEBI:57720"/>
        <dbReference type="EC" id="2.4.2.1"/>
    </reaction>
    <physiologicalReaction direction="left-to-right" evidence="8">
        <dbReference type="Rhea" id="RHEA:27643"/>
    </physiologicalReaction>
</comment>
<dbReference type="PANTHER" id="PTHR30616:SF2">
    <property type="entry name" value="PURINE NUCLEOSIDE PHOSPHORYLASE LACC1"/>
    <property type="match status" value="1"/>
</dbReference>
<evidence type="ECO:0000256" key="1">
    <source>
        <dbReference type="ARBA" id="ARBA00000553"/>
    </source>
</evidence>
<dbReference type="EMBL" id="JWJD01000006">
    <property type="protein sequence ID" value="KIH75983.1"/>
    <property type="molecule type" value="Genomic_DNA"/>
</dbReference>
<comment type="caution">
    <text evidence="11">The sequence shown here is derived from an EMBL/GenBank/DDBJ whole genome shotgun (WGS) entry which is preliminary data.</text>
</comment>
<protein>
    <recommendedName>
        <fullName evidence="10">Purine nucleoside phosphorylase</fullName>
    </recommendedName>
</protein>
<dbReference type="PANTHER" id="PTHR30616">
    <property type="entry name" value="UNCHARACTERIZED PROTEIN YFIH"/>
    <property type="match status" value="1"/>
</dbReference>
<dbReference type="Proteomes" id="UP000035068">
    <property type="component" value="Unassembled WGS sequence"/>
</dbReference>
<keyword evidence="5" id="KW-0378">Hydrolase</keyword>
<dbReference type="InterPro" id="IPR011324">
    <property type="entry name" value="Cytotoxic_necrot_fac-like_cat"/>
</dbReference>
<evidence type="ECO:0000256" key="6">
    <source>
        <dbReference type="ARBA" id="ARBA00022833"/>
    </source>
</evidence>
<proteinExistence type="inferred from homology"/>
<dbReference type="AlphaFoldDB" id="A0A0C2EBN2"/>
<comment type="catalytic activity">
    <reaction evidence="1">
        <text>inosine + phosphate = alpha-D-ribose 1-phosphate + hypoxanthine</text>
        <dbReference type="Rhea" id="RHEA:27646"/>
        <dbReference type="ChEBI" id="CHEBI:17368"/>
        <dbReference type="ChEBI" id="CHEBI:17596"/>
        <dbReference type="ChEBI" id="CHEBI:43474"/>
        <dbReference type="ChEBI" id="CHEBI:57720"/>
        <dbReference type="EC" id="2.4.2.1"/>
    </reaction>
    <physiologicalReaction direction="left-to-right" evidence="1">
        <dbReference type="Rhea" id="RHEA:27647"/>
    </physiologicalReaction>
</comment>
<evidence type="ECO:0000256" key="5">
    <source>
        <dbReference type="ARBA" id="ARBA00022801"/>
    </source>
</evidence>
<dbReference type="GO" id="GO:0005507">
    <property type="term" value="F:copper ion binding"/>
    <property type="evidence" value="ECO:0007669"/>
    <property type="project" value="TreeGrafter"/>
</dbReference>
<dbReference type="CDD" id="cd16833">
    <property type="entry name" value="YfiH"/>
    <property type="match status" value="1"/>
</dbReference>
<evidence type="ECO:0000256" key="4">
    <source>
        <dbReference type="ARBA" id="ARBA00022723"/>
    </source>
</evidence>
<dbReference type="Gene3D" id="3.60.140.10">
    <property type="entry name" value="CNF1/YfiH-like putative cysteine hydrolases"/>
    <property type="match status" value="1"/>
</dbReference>
<accession>A0A0C2EBN2</accession>
<keyword evidence="12" id="KW-1185">Reference proteome</keyword>
<gene>
    <name evidence="11" type="ORF">GFER_13850</name>
</gene>
<dbReference type="RefSeq" id="WP_040100350.1">
    <property type="nucleotide sequence ID" value="NZ_JWJD01000006.1"/>
</dbReference>
<keyword evidence="3" id="KW-0808">Transferase</keyword>
<evidence type="ECO:0000256" key="10">
    <source>
        <dbReference type="RuleBase" id="RU361274"/>
    </source>
</evidence>